<dbReference type="RefSeq" id="XP_037186623.1">
    <property type="nucleotide sequence ID" value="XM_037340980.1"/>
</dbReference>
<name>A0A8H6ECT3_9HELO</name>
<evidence type="ECO:0000313" key="2">
    <source>
        <dbReference type="Proteomes" id="UP000531561"/>
    </source>
</evidence>
<protein>
    <submittedName>
        <fullName evidence="1">Putative gtp-binding nuclear protein gsp1 ran protein</fullName>
    </submittedName>
</protein>
<evidence type="ECO:0000313" key="1">
    <source>
        <dbReference type="EMBL" id="KAF5867674.1"/>
    </source>
</evidence>
<organism evidence="1 2">
    <name type="scientific">Botrytis fragariae</name>
    <dbReference type="NCBI Taxonomy" id="1964551"/>
    <lineage>
        <taxon>Eukaryota</taxon>
        <taxon>Fungi</taxon>
        <taxon>Dikarya</taxon>
        <taxon>Ascomycota</taxon>
        <taxon>Pezizomycotina</taxon>
        <taxon>Leotiomycetes</taxon>
        <taxon>Helotiales</taxon>
        <taxon>Sclerotiniaceae</taxon>
        <taxon>Botrytis</taxon>
    </lineage>
</organism>
<dbReference type="AlphaFoldDB" id="A0A8H6ECT3"/>
<dbReference type="OrthoDB" id="10540621at2759"/>
<dbReference type="Proteomes" id="UP000531561">
    <property type="component" value="Unassembled WGS sequence"/>
</dbReference>
<dbReference type="GeneID" id="59264672"/>
<keyword evidence="2" id="KW-1185">Reference proteome</keyword>
<proteinExistence type="predicted"/>
<sequence>MKYIHQGVLLLLRIYYTDYIRRKTGLYHPDRLSQQAIMTYLDSRIISTRSGDLEKLVASILKPEDHNIEEETLALQAKRYRSVYFHKKLLKVYHKEMGNAAATPLPDVNDKNCTTEQH</sequence>
<gene>
    <name evidence="1" type="ORF">Bfra_010643</name>
</gene>
<reference evidence="1 2" key="1">
    <citation type="journal article" date="2020" name="Phytopathology">
        <title>A high-quality genome resource of Botrytis fragariae, a new and rapidly spreading fungal pathogen causing strawberry gray mold in the U.S.A.</title>
        <authorList>
            <person name="Wu Y."/>
            <person name="Saski C.A."/>
            <person name="Schnabel G."/>
            <person name="Xiao S."/>
            <person name="Hu M."/>
        </authorList>
    </citation>
    <scope>NUCLEOTIDE SEQUENCE [LARGE SCALE GENOMIC DNA]</scope>
    <source>
        <strain evidence="1 2">BVB16</strain>
    </source>
</reference>
<comment type="caution">
    <text evidence="1">The sequence shown here is derived from an EMBL/GenBank/DDBJ whole genome shotgun (WGS) entry which is preliminary data.</text>
</comment>
<dbReference type="EMBL" id="JABFCT010000028">
    <property type="protein sequence ID" value="KAF5867674.1"/>
    <property type="molecule type" value="Genomic_DNA"/>
</dbReference>
<accession>A0A8H6ECT3</accession>